<gene>
    <name evidence="2" type="ORF">DFR42_107214</name>
</gene>
<dbReference type="InterPro" id="IPR038255">
    <property type="entry name" value="PBS_linker_sf"/>
</dbReference>
<dbReference type="Proteomes" id="UP000247792">
    <property type="component" value="Unassembled WGS sequence"/>
</dbReference>
<dbReference type="Pfam" id="PF13946">
    <property type="entry name" value="DUF4214"/>
    <property type="match status" value="2"/>
</dbReference>
<comment type="caution">
    <text evidence="2">The sequence shown here is derived from an EMBL/GenBank/DDBJ whole genome shotgun (WGS) entry which is preliminary data.</text>
</comment>
<dbReference type="EMBL" id="QJKB01000007">
    <property type="protein sequence ID" value="PXX41563.1"/>
    <property type="molecule type" value="Genomic_DNA"/>
</dbReference>
<protein>
    <submittedName>
        <fullName evidence="2">Putative secreted protein (Type I secretion substrate)</fullName>
    </submittedName>
</protein>
<evidence type="ECO:0000259" key="1">
    <source>
        <dbReference type="Pfam" id="PF13946"/>
    </source>
</evidence>
<dbReference type="InterPro" id="IPR011049">
    <property type="entry name" value="Serralysin-like_metalloprot_C"/>
</dbReference>
<evidence type="ECO:0000313" key="3">
    <source>
        <dbReference type="Proteomes" id="UP000247792"/>
    </source>
</evidence>
<name>A0A318J347_9BURK</name>
<evidence type="ECO:0000313" key="2">
    <source>
        <dbReference type="EMBL" id="PXX41563.1"/>
    </source>
</evidence>
<dbReference type="Gene3D" id="1.10.3130.20">
    <property type="entry name" value="Phycobilisome linker domain"/>
    <property type="match status" value="1"/>
</dbReference>
<dbReference type="RefSeq" id="WP_170133593.1">
    <property type="nucleotide sequence ID" value="NZ_QJKB01000007.1"/>
</dbReference>
<reference evidence="2 3" key="1">
    <citation type="submission" date="2018-05" db="EMBL/GenBank/DDBJ databases">
        <title>Genomic Encyclopedia of Type Strains, Phase IV (KMG-IV): sequencing the most valuable type-strain genomes for metagenomic binning, comparative biology and taxonomic classification.</title>
        <authorList>
            <person name="Goeker M."/>
        </authorList>
    </citation>
    <scope>NUCLEOTIDE SEQUENCE [LARGE SCALE GENOMIC DNA]</scope>
    <source>
        <strain evidence="2 3">DSM 19792</strain>
    </source>
</reference>
<dbReference type="AlphaFoldDB" id="A0A318J347"/>
<sequence length="582" mass="61490">MAKTNKEFVTGLFQILWDRQPDQQTVDLYASRLDSGLLTRAGVEYNFLIAPEYSPAAEQIVRLYLAAFNRIPDTDGFVFWMGVHRNGGSNSQIADVFAHSEEFVSKYGAKLSNAQYLDLIYQNVLGRPADIAGRNYWVEAMNNGMPRGEILNQFAQSQEFKISASTKVYASVVYTTLIGRMPTAAEAAAAPTNVEQLVLKVAQASEVTPTLGSISYSAPAFVEQQLNDGSMTSSIILTLTGDTFKGNIGSALGKLTNVPTGLTGTLIKTTDTTATLTLSGKATAHASINNVANLTVTLDNTSFTGGKVVNILNAVKTDLQINYLDIPLTEVNHLLSGKGALTTPLVIDLNMDTLTLDSKPLALLSGEVKQVDYVDLSQIAPASTSTGTSTGTSGTKVTVTTTIKGDEANNLLLGSNYANFFTGGGGHDTMQGGIGVDTYVFGITPVANGVDTITNFTIGKGGDVLNFSAFLNKTGTTKIAAVNAAATTPKAWANGDVLTVQGNALDPSKLAALFGTGKAFTGPTVASKMVLITADIIGDASIWYVINQLDVNNITPDEIVLVGTLKNINNLSLVGFDVTNFL</sequence>
<keyword evidence="3" id="KW-1185">Reference proteome</keyword>
<organism evidence="2 3">
    <name type="scientific">Undibacterium pigrum</name>
    <dbReference type="NCBI Taxonomy" id="401470"/>
    <lineage>
        <taxon>Bacteria</taxon>
        <taxon>Pseudomonadati</taxon>
        <taxon>Pseudomonadota</taxon>
        <taxon>Betaproteobacteria</taxon>
        <taxon>Burkholderiales</taxon>
        <taxon>Oxalobacteraceae</taxon>
        <taxon>Undibacterium</taxon>
    </lineage>
</organism>
<dbReference type="InterPro" id="IPR025282">
    <property type="entry name" value="DUF4214"/>
</dbReference>
<accession>A0A318J347</accession>
<feature type="domain" description="DUF4214" evidence="1">
    <location>
        <begin position="4"/>
        <end position="52"/>
    </location>
</feature>
<proteinExistence type="predicted"/>
<feature type="domain" description="DUF4214" evidence="1">
    <location>
        <begin position="94"/>
        <end position="161"/>
    </location>
</feature>
<dbReference type="SUPFAM" id="SSF51120">
    <property type="entry name" value="beta-Roll"/>
    <property type="match status" value="1"/>
</dbReference>
<dbReference type="Gene3D" id="2.150.10.10">
    <property type="entry name" value="Serralysin-like metalloprotease, C-terminal"/>
    <property type="match status" value="1"/>
</dbReference>